<evidence type="ECO:0000256" key="2">
    <source>
        <dbReference type="ARBA" id="ARBA00022692"/>
    </source>
</evidence>
<dbReference type="Proteomes" id="UP001413721">
    <property type="component" value="Unassembled WGS sequence"/>
</dbReference>
<dbReference type="SUPFAM" id="SSF52540">
    <property type="entry name" value="P-loop containing nucleoside triphosphate hydrolases"/>
    <property type="match status" value="1"/>
</dbReference>
<evidence type="ECO:0000313" key="10">
    <source>
        <dbReference type="EMBL" id="MEN2990543.1"/>
    </source>
</evidence>
<dbReference type="InterPro" id="IPR027417">
    <property type="entry name" value="P-loop_NTPase"/>
</dbReference>
<organism evidence="10 11">
    <name type="scientific">Tistrella arctica</name>
    <dbReference type="NCBI Taxonomy" id="3133430"/>
    <lineage>
        <taxon>Bacteria</taxon>
        <taxon>Pseudomonadati</taxon>
        <taxon>Pseudomonadota</taxon>
        <taxon>Alphaproteobacteria</taxon>
        <taxon>Geminicoccales</taxon>
        <taxon>Geminicoccaceae</taxon>
        <taxon>Tistrella</taxon>
    </lineage>
</organism>
<evidence type="ECO:0000256" key="3">
    <source>
        <dbReference type="ARBA" id="ARBA00022741"/>
    </source>
</evidence>
<feature type="transmembrane region" description="Helical" evidence="7">
    <location>
        <begin position="84"/>
        <end position="104"/>
    </location>
</feature>
<evidence type="ECO:0000256" key="4">
    <source>
        <dbReference type="ARBA" id="ARBA00022840"/>
    </source>
</evidence>
<keyword evidence="2 7" id="KW-0812">Transmembrane</keyword>
<dbReference type="InterPro" id="IPR011527">
    <property type="entry name" value="ABC1_TM_dom"/>
</dbReference>
<feature type="transmembrane region" description="Helical" evidence="7">
    <location>
        <begin position="191"/>
        <end position="208"/>
    </location>
</feature>
<accession>A0ABU9YP08</accession>
<dbReference type="InterPro" id="IPR036640">
    <property type="entry name" value="ABC1_TM_sf"/>
</dbReference>
<dbReference type="InterPro" id="IPR003593">
    <property type="entry name" value="AAA+_ATPase"/>
</dbReference>
<dbReference type="PROSITE" id="PS50893">
    <property type="entry name" value="ABC_TRANSPORTER_2"/>
    <property type="match status" value="1"/>
</dbReference>
<comment type="subcellular location">
    <subcellularLocation>
        <location evidence="1">Cell membrane</location>
        <topology evidence="1">Multi-pass membrane protein</topology>
    </subcellularLocation>
</comment>
<name>A0ABU9YP08_9PROT</name>
<evidence type="ECO:0000256" key="6">
    <source>
        <dbReference type="ARBA" id="ARBA00023136"/>
    </source>
</evidence>
<protein>
    <submittedName>
        <fullName evidence="10">ABC transporter ATP-binding protein</fullName>
    </submittedName>
</protein>
<dbReference type="GO" id="GO:0005524">
    <property type="term" value="F:ATP binding"/>
    <property type="evidence" value="ECO:0007669"/>
    <property type="project" value="UniProtKB-KW"/>
</dbReference>
<dbReference type="InterPro" id="IPR003439">
    <property type="entry name" value="ABC_transporter-like_ATP-bd"/>
</dbReference>
<dbReference type="EMBL" id="JBBKTW010000007">
    <property type="protein sequence ID" value="MEN2990543.1"/>
    <property type="molecule type" value="Genomic_DNA"/>
</dbReference>
<sequence>MTAGPAFRRLLSRLIAAGGRGRITRLAILQVAAAVSESLSLALLLPLLRMIQLPGTDGASTAAGGQTGSGWTAIDRLLGGLSPAQALVAVLVVFVGITLLRGLLLRAREVHGFHLSVDMAAHLRAGLFGAAARAPWRVLAREPRGRLLGLLTGEVDRISNGITMLLRLPALAVMAVAQIAVAAWISPPLTLAALLIGGFSAMVVRRRSRASFQQGTMLSTRHAVAAREVRDFLDGLKPAKGQGVELRHARNSASALRDTGLGMLTFIRDSATTRMVMQSVGAIAMAVLIIIGALGLKLPGPELILLAVICARLLPMAQEFQQSAQRVAHMLPALVALEAAERRLNGTADPTTDLPQAMPVPDHAPRLQLDAVFLAHRPDAHAQPDAPTRSDIPTRSDAAGLEAMDGETVGEAEAAGQMVLNGASAVFPAGRITAVVGPSGAGKTTLIDLLLGLLPPDRGAVRIDGAPLDEALATSWRRQVGWVPQEPFLTDASLRDNLIWSADPDRHPVDDETLIRMLDLAGLTPVLAGLPQGLDTPLGDRGNRLSGGERQRVTLARALLRRPRLLLLDEPTSALDTATEAGIRDMLTALKGEATVIVITHRPALLETADQVLHMADGRFTTAG</sequence>
<keyword evidence="5 7" id="KW-1133">Transmembrane helix</keyword>
<dbReference type="PANTHER" id="PTHR24221:SF261">
    <property type="entry name" value="GLUTATHIONE_L-CYSTEINE TRANSPORT SYSTEM ATP-BINDING_PERMEASE PROTEIN CYDD"/>
    <property type="match status" value="1"/>
</dbReference>
<evidence type="ECO:0000256" key="1">
    <source>
        <dbReference type="ARBA" id="ARBA00004651"/>
    </source>
</evidence>
<comment type="caution">
    <text evidence="10">The sequence shown here is derived from an EMBL/GenBank/DDBJ whole genome shotgun (WGS) entry which is preliminary data.</text>
</comment>
<dbReference type="PANTHER" id="PTHR24221">
    <property type="entry name" value="ATP-BINDING CASSETTE SUB-FAMILY B"/>
    <property type="match status" value="1"/>
</dbReference>
<feature type="transmembrane region" description="Helical" evidence="7">
    <location>
        <begin position="26"/>
        <end position="48"/>
    </location>
</feature>
<keyword evidence="3" id="KW-0547">Nucleotide-binding</keyword>
<dbReference type="InterPro" id="IPR039421">
    <property type="entry name" value="Type_1_exporter"/>
</dbReference>
<evidence type="ECO:0000256" key="7">
    <source>
        <dbReference type="SAM" id="Phobius"/>
    </source>
</evidence>
<dbReference type="SUPFAM" id="SSF90123">
    <property type="entry name" value="ABC transporter transmembrane region"/>
    <property type="match status" value="1"/>
</dbReference>
<evidence type="ECO:0000313" key="11">
    <source>
        <dbReference type="Proteomes" id="UP001413721"/>
    </source>
</evidence>
<feature type="transmembrane region" description="Helical" evidence="7">
    <location>
        <begin position="275"/>
        <end position="296"/>
    </location>
</feature>
<feature type="domain" description="ABC transporter" evidence="8">
    <location>
        <begin position="404"/>
        <end position="624"/>
    </location>
</feature>
<dbReference type="PROSITE" id="PS00211">
    <property type="entry name" value="ABC_TRANSPORTER_1"/>
    <property type="match status" value="1"/>
</dbReference>
<dbReference type="Pfam" id="PF00664">
    <property type="entry name" value="ABC_membrane"/>
    <property type="match status" value="1"/>
</dbReference>
<evidence type="ECO:0000256" key="5">
    <source>
        <dbReference type="ARBA" id="ARBA00022989"/>
    </source>
</evidence>
<reference evidence="10 11" key="1">
    <citation type="submission" date="2024-03" db="EMBL/GenBank/DDBJ databases">
        <title>High-quality draft genome sequencing of Tistrella sp. BH-R2-4.</title>
        <authorList>
            <person name="Dong C."/>
        </authorList>
    </citation>
    <scope>NUCLEOTIDE SEQUENCE [LARGE SCALE GENOMIC DNA]</scope>
    <source>
        <strain evidence="10 11">BH-R2-4</strain>
    </source>
</reference>
<feature type="domain" description="ABC transmembrane type-1" evidence="9">
    <location>
        <begin position="73"/>
        <end position="294"/>
    </location>
</feature>
<dbReference type="InterPro" id="IPR017871">
    <property type="entry name" value="ABC_transporter-like_CS"/>
</dbReference>
<dbReference type="RefSeq" id="WP_345938093.1">
    <property type="nucleotide sequence ID" value="NZ_JBBKTW010000007.1"/>
</dbReference>
<proteinExistence type="predicted"/>
<feature type="transmembrane region" description="Helical" evidence="7">
    <location>
        <begin position="165"/>
        <end position="185"/>
    </location>
</feature>
<keyword evidence="4 10" id="KW-0067">ATP-binding</keyword>
<dbReference type="Pfam" id="PF00005">
    <property type="entry name" value="ABC_tran"/>
    <property type="match status" value="1"/>
</dbReference>
<keyword evidence="11" id="KW-1185">Reference proteome</keyword>
<evidence type="ECO:0000259" key="9">
    <source>
        <dbReference type="PROSITE" id="PS50929"/>
    </source>
</evidence>
<keyword evidence="6 7" id="KW-0472">Membrane</keyword>
<dbReference type="Gene3D" id="3.40.50.300">
    <property type="entry name" value="P-loop containing nucleotide triphosphate hydrolases"/>
    <property type="match status" value="1"/>
</dbReference>
<dbReference type="Gene3D" id="1.20.1560.10">
    <property type="entry name" value="ABC transporter type 1, transmembrane domain"/>
    <property type="match status" value="1"/>
</dbReference>
<dbReference type="SMART" id="SM00382">
    <property type="entry name" value="AAA"/>
    <property type="match status" value="1"/>
</dbReference>
<gene>
    <name evidence="10" type="ORF">WG926_19680</name>
</gene>
<evidence type="ECO:0000259" key="8">
    <source>
        <dbReference type="PROSITE" id="PS50893"/>
    </source>
</evidence>
<dbReference type="PROSITE" id="PS50929">
    <property type="entry name" value="ABC_TM1F"/>
    <property type="match status" value="1"/>
</dbReference>